<organism evidence="6 7">
    <name type="scientific">Danxiaibacter flavus</name>
    <dbReference type="NCBI Taxonomy" id="3049108"/>
    <lineage>
        <taxon>Bacteria</taxon>
        <taxon>Pseudomonadati</taxon>
        <taxon>Bacteroidota</taxon>
        <taxon>Chitinophagia</taxon>
        <taxon>Chitinophagales</taxon>
        <taxon>Chitinophagaceae</taxon>
        <taxon>Danxiaibacter</taxon>
    </lineage>
</organism>
<dbReference type="Gene3D" id="2.60.120.560">
    <property type="entry name" value="Exo-inulinase, domain 1"/>
    <property type="match status" value="1"/>
</dbReference>
<keyword evidence="7" id="KW-1185">Reference proteome</keyword>
<evidence type="ECO:0000256" key="4">
    <source>
        <dbReference type="ARBA" id="ARBA00023295"/>
    </source>
</evidence>
<evidence type="ECO:0000256" key="2">
    <source>
        <dbReference type="ARBA" id="ARBA00012758"/>
    </source>
</evidence>
<dbReference type="EMBL" id="JAULBC010000008">
    <property type="protein sequence ID" value="MEX6690217.1"/>
    <property type="molecule type" value="Genomic_DNA"/>
</dbReference>
<dbReference type="InterPro" id="IPR023296">
    <property type="entry name" value="Glyco_hydro_beta-prop_sf"/>
</dbReference>
<comment type="caution">
    <text evidence="6">The sequence shown here is derived from an EMBL/GenBank/DDBJ whole genome shotgun (WGS) entry which is preliminary data.</text>
</comment>
<accession>A0ABV3ZK53</accession>
<gene>
    <name evidence="6" type="ORF">QTN47_22095</name>
</gene>
<sequence>MKRRNFLRASGLFPFVAGNLANSFPSNGAELQNGLKSPQPVSRDFFYKPEDAWAADFIPMYAEGKFQLFYLLDWRNGEKYGEGTPWYRLSTTDFVSFEEHGQVLPRGTKEQQDLYVFTGSALKGHDNKYHIFYTGHNHHLAESGKPAQGVMHAVSDDLQHWTKIPEQTFFAPSDNYEKNDWRDPFVFFNEETKEYNMLLAARLNKGMPRRRGITGLCTSKDLVKWEVKEPFYMPNQFITHECPDLFKIGDWWYLLFSEYCDVYATRYRMSRSLKGPWLTPKQDTFDGHAFYAAKTASDGNNRFIFGWNPTRSDNADNGDWNWGGNLVVHQVIQQPNGELTVRAPETVRKAFSKPVQQEFKSGTGEVIGAKKEIEIKADGIFNAVAAGKMPATCRISTNVVFDKAPRSFGCILRGSDDFDKGYYIRLEPDRSRLVFDVWPRRVATTPYMADLERLVTFEQGSPVSIEIFIDGNKGVVYVNNQVAMNFRAYDLPEGNWGFFVTEGTARFKDIELSTL</sequence>
<evidence type="ECO:0000259" key="5">
    <source>
        <dbReference type="Pfam" id="PF00251"/>
    </source>
</evidence>
<protein>
    <recommendedName>
        <fullName evidence="2">beta-fructofuranosidase</fullName>
        <ecNumber evidence="2">3.2.1.26</ecNumber>
    </recommendedName>
</protein>
<name>A0ABV3ZK53_9BACT</name>
<dbReference type="Gene3D" id="2.115.10.20">
    <property type="entry name" value="Glycosyl hydrolase domain, family 43"/>
    <property type="match status" value="1"/>
</dbReference>
<proteinExistence type="inferred from homology"/>
<dbReference type="RefSeq" id="WP_369331632.1">
    <property type="nucleotide sequence ID" value="NZ_JAULBC010000008.1"/>
</dbReference>
<comment type="similarity">
    <text evidence="1">Belongs to the glycosyl hydrolase 32 family.</text>
</comment>
<evidence type="ECO:0000313" key="7">
    <source>
        <dbReference type="Proteomes" id="UP001560573"/>
    </source>
</evidence>
<evidence type="ECO:0000313" key="6">
    <source>
        <dbReference type="EMBL" id="MEX6690217.1"/>
    </source>
</evidence>
<dbReference type="PANTHER" id="PTHR43101">
    <property type="entry name" value="BETA-FRUCTOSIDASE"/>
    <property type="match status" value="1"/>
</dbReference>
<keyword evidence="3" id="KW-0378">Hydrolase</keyword>
<dbReference type="SMART" id="SM00640">
    <property type="entry name" value="Glyco_32"/>
    <property type="match status" value="1"/>
</dbReference>
<dbReference type="CDD" id="cd08995">
    <property type="entry name" value="GH32_EcAec43-like"/>
    <property type="match status" value="1"/>
</dbReference>
<dbReference type="Proteomes" id="UP001560573">
    <property type="component" value="Unassembled WGS sequence"/>
</dbReference>
<feature type="domain" description="Glycosyl hydrolase family 32 N-terminal" evidence="5">
    <location>
        <begin position="48"/>
        <end position="325"/>
    </location>
</feature>
<dbReference type="EC" id="3.2.1.26" evidence="2"/>
<reference evidence="6 7" key="1">
    <citation type="submission" date="2023-07" db="EMBL/GenBank/DDBJ databases">
        <authorList>
            <person name="Lian W.-H."/>
        </authorList>
    </citation>
    <scope>NUCLEOTIDE SEQUENCE [LARGE SCALE GENOMIC DNA]</scope>
    <source>
        <strain evidence="6 7">SYSU DXS3180</strain>
    </source>
</reference>
<evidence type="ECO:0000256" key="3">
    <source>
        <dbReference type="ARBA" id="ARBA00022801"/>
    </source>
</evidence>
<dbReference type="InterPro" id="IPR013148">
    <property type="entry name" value="Glyco_hydro_32_N"/>
</dbReference>
<dbReference type="InterPro" id="IPR001362">
    <property type="entry name" value="Glyco_hydro_32"/>
</dbReference>
<keyword evidence="4" id="KW-0326">Glycosidase</keyword>
<dbReference type="SUPFAM" id="SSF75005">
    <property type="entry name" value="Arabinanase/levansucrase/invertase"/>
    <property type="match status" value="1"/>
</dbReference>
<dbReference type="PANTHER" id="PTHR43101:SF1">
    <property type="entry name" value="BETA-FRUCTOSIDASE"/>
    <property type="match status" value="1"/>
</dbReference>
<evidence type="ECO:0000256" key="1">
    <source>
        <dbReference type="ARBA" id="ARBA00009902"/>
    </source>
</evidence>
<dbReference type="InterPro" id="IPR051214">
    <property type="entry name" value="GH32_Enzymes"/>
</dbReference>
<dbReference type="Pfam" id="PF00251">
    <property type="entry name" value="Glyco_hydro_32N"/>
    <property type="match status" value="1"/>
</dbReference>